<evidence type="ECO:0000313" key="2">
    <source>
        <dbReference type="Proteomes" id="UP000284605"/>
    </source>
</evidence>
<evidence type="ECO:0000313" key="1">
    <source>
        <dbReference type="EMBL" id="RJF88980.1"/>
    </source>
</evidence>
<keyword evidence="2" id="KW-1185">Reference proteome</keyword>
<dbReference type="EMBL" id="QYUK01000011">
    <property type="protein sequence ID" value="RJF88980.1"/>
    <property type="molecule type" value="Genomic_DNA"/>
</dbReference>
<organism evidence="1 2">
    <name type="scientific">Oleomonas cavernae</name>
    <dbReference type="NCBI Taxonomy" id="2320859"/>
    <lineage>
        <taxon>Bacteria</taxon>
        <taxon>Pseudomonadati</taxon>
        <taxon>Pseudomonadota</taxon>
        <taxon>Alphaproteobacteria</taxon>
        <taxon>Acetobacterales</taxon>
        <taxon>Acetobacteraceae</taxon>
        <taxon>Oleomonas</taxon>
    </lineage>
</organism>
<reference evidence="1 2" key="1">
    <citation type="submission" date="2018-09" db="EMBL/GenBank/DDBJ databases">
        <authorList>
            <person name="Zhu H."/>
        </authorList>
    </citation>
    <scope>NUCLEOTIDE SEQUENCE [LARGE SCALE GENOMIC DNA]</scope>
    <source>
        <strain evidence="1 2">K1W22B-8</strain>
    </source>
</reference>
<sequence>MIEGAAMSDPRLKSRLVVQALIRRAEVAGLVAMVMRSGDADAGAIALVLDRFGAGSRLFAQARDGDGRLVWAPADGGKPLDAPDLADRLERSTRRDPDLWILSIEDPKALFDPNGQG</sequence>
<dbReference type="Proteomes" id="UP000284605">
    <property type="component" value="Unassembled WGS sequence"/>
</dbReference>
<dbReference type="Pfam" id="PF07372">
    <property type="entry name" value="DUF1491"/>
    <property type="match status" value="1"/>
</dbReference>
<dbReference type="Gene3D" id="3.40.1530.20">
    <property type="entry name" value="Protein of unknown function (DUF1491)"/>
    <property type="match status" value="1"/>
</dbReference>
<gene>
    <name evidence="1" type="ORF">D3874_20040</name>
</gene>
<comment type="caution">
    <text evidence="1">The sequence shown here is derived from an EMBL/GenBank/DDBJ whole genome shotgun (WGS) entry which is preliminary data.</text>
</comment>
<dbReference type="AlphaFoldDB" id="A0A418WG66"/>
<dbReference type="InterPro" id="IPR009964">
    <property type="entry name" value="DUF1491"/>
</dbReference>
<name>A0A418WG66_9PROT</name>
<protein>
    <submittedName>
        <fullName evidence="1">DUF1491 family protein</fullName>
    </submittedName>
</protein>
<proteinExistence type="predicted"/>
<accession>A0A418WG66</accession>